<comment type="subcellular location">
    <subcellularLocation>
        <location evidence="1">Cell membrane</location>
        <topology evidence="1">Multi-pass membrane protein</topology>
    </subcellularLocation>
</comment>
<evidence type="ECO:0000313" key="9">
    <source>
        <dbReference type="EMBL" id="KAF5379226.1"/>
    </source>
</evidence>
<sequence>MLVGWMHEGWMHDASHNAASDACLRGLKSNDTSFVYQHNYAPAMPPPDPEQKYVWPRRTLNTSHAGAEPGTNPRRPTAAESYDFKEACVIEVADYCSDHASLRRLTNAELVNLMKEPLPKIDSGGTARASVRWINIGGLDWNVISAVGLKYNLHALALEDVLHEQGHNQSKADYYTEHLFIRILCHTLERDEDNEGHEYNSSSETPSEFPGAVLDSLLETGVPNKEKSTHMEHSTITIPTVPVNNGSHELKRRFTALSGFLAPARKRQILKIKALTKGDRINIRHEPMSIFLLRNGTVITIHPRPDLDFTAPISERLLHPESVLRTSEDASLLVEGLLDLIVDRILEIMDEYQDKIHQVEHDALLKPGLSTMRSLHILSGDLVMHKRTFDPIRTMICGLMRFDLDRCIALADNVEAEAERLASLPGRLAHDISSGGHKGQKIQGFFSFKAILYLSDVNDHMDFVLTSLDMFAGISENLINFAFNTASYEMNQVIRRLTLTTIIFLPLTLLTGYFGMNFTSFRAIDGSVSLYWAVALPSMAALIPIFMSSDLRNVYQYVKKRMAARNSVKVSPTFSALPIQMPE</sequence>
<comment type="similarity">
    <text evidence="2">Belongs to the CorA metal ion transporter (MIT) (TC 1.A.35) family.</text>
</comment>
<dbReference type="GO" id="GO:0005886">
    <property type="term" value="C:plasma membrane"/>
    <property type="evidence" value="ECO:0007669"/>
    <property type="project" value="UniProtKB-SubCell"/>
</dbReference>
<dbReference type="EMBL" id="JAACJP010000017">
    <property type="protein sequence ID" value="KAF5379226.1"/>
    <property type="molecule type" value="Genomic_DNA"/>
</dbReference>
<dbReference type="OrthoDB" id="165352at2759"/>
<protein>
    <recommendedName>
        <fullName evidence="11">Magnesium transport protein CorA</fullName>
    </recommendedName>
</protein>
<dbReference type="Gene3D" id="1.20.58.340">
    <property type="entry name" value="Magnesium transport protein CorA, transmembrane region"/>
    <property type="match status" value="2"/>
</dbReference>
<dbReference type="InterPro" id="IPR045863">
    <property type="entry name" value="CorA_TM1_TM2"/>
</dbReference>
<dbReference type="Pfam" id="PF01544">
    <property type="entry name" value="CorA"/>
    <property type="match status" value="2"/>
</dbReference>
<name>A0A8H5H9P5_9AGAR</name>
<feature type="transmembrane region" description="Helical" evidence="8">
    <location>
        <begin position="497"/>
        <end position="516"/>
    </location>
</feature>
<keyword evidence="10" id="KW-1185">Reference proteome</keyword>
<dbReference type="GO" id="GO:0015087">
    <property type="term" value="F:cobalt ion transmembrane transporter activity"/>
    <property type="evidence" value="ECO:0007669"/>
    <property type="project" value="TreeGrafter"/>
</dbReference>
<evidence type="ECO:0000256" key="6">
    <source>
        <dbReference type="ARBA" id="ARBA00022989"/>
    </source>
</evidence>
<evidence type="ECO:0000313" key="10">
    <source>
        <dbReference type="Proteomes" id="UP000565441"/>
    </source>
</evidence>
<dbReference type="Gene3D" id="3.30.460.20">
    <property type="entry name" value="CorA soluble domain-like"/>
    <property type="match status" value="1"/>
</dbReference>
<evidence type="ECO:0000256" key="3">
    <source>
        <dbReference type="ARBA" id="ARBA00022448"/>
    </source>
</evidence>
<evidence type="ECO:0000256" key="4">
    <source>
        <dbReference type="ARBA" id="ARBA00022475"/>
    </source>
</evidence>
<evidence type="ECO:0000256" key="7">
    <source>
        <dbReference type="ARBA" id="ARBA00023136"/>
    </source>
</evidence>
<dbReference type="Proteomes" id="UP000565441">
    <property type="component" value="Unassembled WGS sequence"/>
</dbReference>
<keyword evidence="5 8" id="KW-0812">Transmembrane</keyword>
<dbReference type="SUPFAM" id="SSF144083">
    <property type="entry name" value="Magnesium transport protein CorA, transmembrane region"/>
    <property type="match status" value="1"/>
</dbReference>
<keyword evidence="6 8" id="KW-1133">Transmembrane helix</keyword>
<evidence type="ECO:0000256" key="1">
    <source>
        <dbReference type="ARBA" id="ARBA00004651"/>
    </source>
</evidence>
<keyword evidence="4" id="KW-1003">Cell membrane</keyword>
<dbReference type="GO" id="GO:0050897">
    <property type="term" value="F:cobalt ion binding"/>
    <property type="evidence" value="ECO:0007669"/>
    <property type="project" value="TreeGrafter"/>
</dbReference>
<evidence type="ECO:0000256" key="2">
    <source>
        <dbReference type="ARBA" id="ARBA00009765"/>
    </source>
</evidence>
<organism evidence="9 10">
    <name type="scientific">Tricholomella constricta</name>
    <dbReference type="NCBI Taxonomy" id="117010"/>
    <lineage>
        <taxon>Eukaryota</taxon>
        <taxon>Fungi</taxon>
        <taxon>Dikarya</taxon>
        <taxon>Basidiomycota</taxon>
        <taxon>Agaricomycotina</taxon>
        <taxon>Agaricomycetes</taxon>
        <taxon>Agaricomycetidae</taxon>
        <taxon>Agaricales</taxon>
        <taxon>Tricholomatineae</taxon>
        <taxon>Lyophyllaceae</taxon>
        <taxon>Tricholomella</taxon>
    </lineage>
</organism>
<evidence type="ECO:0008006" key="11">
    <source>
        <dbReference type="Google" id="ProtNLM"/>
    </source>
</evidence>
<keyword evidence="3" id="KW-0813">Transport</keyword>
<dbReference type="PANTHER" id="PTHR46494">
    <property type="entry name" value="CORA FAMILY METAL ION TRANSPORTER (EUROFUNG)"/>
    <property type="match status" value="1"/>
</dbReference>
<reference evidence="9 10" key="1">
    <citation type="journal article" date="2020" name="ISME J.">
        <title>Uncovering the hidden diversity of litter-decomposition mechanisms in mushroom-forming fungi.</title>
        <authorList>
            <person name="Floudas D."/>
            <person name="Bentzer J."/>
            <person name="Ahren D."/>
            <person name="Johansson T."/>
            <person name="Persson P."/>
            <person name="Tunlid A."/>
        </authorList>
    </citation>
    <scope>NUCLEOTIDE SEQUENCE [LARGE SCALE GENOMIC DNA]</scope>
    <source>
        <strain evidence="9 10">CBS 661.87</strain>
    </source>
</reference>
<comment type="caution">
    <text evidence="9">The sequence shown here is derived from an EMBL/GenBank/DDBJ whole genome shotgun (WGS) entry which is preliminary data.</text>
</comment>
<evidence type="ECO:0000256" key="5">
    <source>
        <dbReference type="ARBA" id="ARBA00022692"/>
    </source>
</evidence>
<feature type="transmembrane region" description="Helical" evidence="8">
    <location>
        <begin position="528"/>
        <end position="547"/>
    </location>
</feature>
<dbReference type="SUPFAM" id="SSF143865">
    <property type="entry name" value="CorA soluble domain-like"/>
    <property type="match status" value="1"/>
</dbReference>
<gene>
    <name evidence="9" type="ORF">D9615_006046</name>
</gene>
<dbReference type="PANTHER" id="PTHR46494:SF1">
    <property type="entry name" value="CORA FAMILY METAL ION TRANSPORTER (EUROFUNG)"/>
    <property type="match status" value="1"/>
</dbReference>
<dbReference type="InterPro" id="IPR045861">
    <property type="entry name" value="CorA_cytoplasmic_dom"/>
</dbReference>
<evidence type="ECO:0000256" key="8">
    <source>
        <dbReference type="SAM" id="Phobius"/>
    </source>
</evidence>
<dbReference type="GO" id="GO:0000287">
    <property type="term" value="F:magnesium ion binding"/>
    <property type="evidence" value="ECO:0007669"/>
    <property type="project" value="TreeGrafter"/>
</dbReference>
<dbReference type="GO" id="GO:0015095">
    <property type="term" value="F:magnesium ion transmembrane transporter activity"/>
    <property type="evidence" value="ECO:0007669"/>
    <property type="project" value="TreeGrafter"/>
</dbReference>
<dbReference type="InterPro" id="IPR002523">
    <property type="entry name" value="MgTranspt_CorA/ZnTranspt_ZntB"/>
</dbReference>
<proteinExistence type="inferred from homology"/>
<keyword evidence="7 8" id="KW-0472">Membrane</keyword>
<dbReference type="AlphaFoldDB" id="A0A8H5H9P5"/>
<accession>A0A8H5H9P5</accession>